<evidence type="ECO:0000256" key="2">
    <source>
        <dbReference type="ARBA" id="ARBA00010323"/>
    </source>
</evidence>
<evidence type="ECO:0000256" key="9">
    <source>
        <dbReference type="PIRNR" id="PIRNR016636"/>
    </source>
</evidence>
<dbReference type="InterPro" id="IPR004299">
    <property type="entry name" value="MBOAT_fam"/>
</dbReference>
<evidence type="ECO:0000256" key="4">
    <source>
        <dbReference type="ARBA" id="ARBA00022679"/>
    </source>
</evidence>
<evidence type="ECO:0000256" key="1">
    <source>
        <dbReference type="ARBA" id="ARBA00004651"/>
    </source>
</evidence>
<evidence type="ECO:0000256" key="10">
    <source>
        <dbReference type="SAM" id="Phobius"/>
    </source>
</evidence>
<dbReference type="InterPro" id="IPR051085">
    <property type="entry name" value="MB_O-acyltransferase"/>
</dbReference>
<reference evidence="11 12" key="1">
    <citation type="journal article" date="2019" name="Nat. Microbiol.">
        <title>Mediterranean grassland soil C-N compound turnover is dependent on rainfall and depth, and is mediated by genomically divergent microorganisms.</title>
        <authorList>
            <person name="Diamond S."/>
            <person name="Andeer P.F."/>
            <person name="Li Z."/>
            <person name="Crits-Christoph A."/>
            <person name="Burstein D."/>
            <person name="Anantharaman K."/>
            <person name="Lane K.R."/>
            <person name="Thomas B.C."/>
            <person name="Pan C."/>
            <person name="Northen T.R."/>
            <person name="Banfield J.F."/>
        </authorList>
    </citation>
    <scope>NUCLEOTIDE SEQUENCE [LARGE SCALE GENOMIC DNA]</scope>
    <source>
        <strain evidence="11">NP_3</strain>
    </source>
</reference>
<dbReference type="GO" id="GO:0016746">
    <property type="term" value="F:acyltransferase activity"/>
    <property type="evidence" value="ECO:0007669"/>
    <property type="project" value="UniProtKB-KW"/>
</dbReference>
<feature type="transmembrane region" description="Helical" evidence="10">
    <location>
        <begin position="52"/>
        <end position="70"/>
    </location>
</feature>
<dbReference type="PANTHER" id="PTHR13285:SF23">
    <property type="entry name" value="TEICHOIC ACID D-ALANYLTRANSFERASE"/>
    <property type="match status" value="1"/>
</dbReference>
<comment type="similarity">
    <text evidence="2 9">Belongs to the membrane-bound acyltransferase family.</text>
</comment>
<dbReference type="InterPro" id="IPR024194">
    <property type="entry name" value="Ac/AlaTfrase_AlgI/DltB"/>
</dbReference>
<sequence length="463" mass="52079">MLFNSLGFLYGFLPATYLAFWRVTGKAQRWMVLAIGGYVFYSFWNYKFCALMLFSTGVSYLAGLALLRWQSPRLRRWCVVVPVCADLAVLGFFKYGNFMAGNINAVTSWLGGRSSLPILDIVLPVGISFYTFHTITYVIDAYRGVITPTRNFFKYAAYVSMFPQLVAGPIVRYRQIEQDFENVDRAHETANADTGWSFFVVGLVEKVLIADTIASIIDPALARYSQLSTVDAWLVVLGFAYQVYFDFAGYSDMAVGLGHLFGFRIPQNFNSPYKSADIADMWRRWHISLSSFFRDYLYIPLGGSRGGRLLTYRNLMFTMVLCGLWHGASWIYVVFGAYQGLLLILNSMVKGTWERLPLAARRIGTFGLWVVGLAIFRSTGFPMAGAMLQRMFTWHAGTTGIVGGTVLIGMLTVAAGLAHFAPNSFEMHHRWSPGWVGAMAVLFGLGLFMLYGSRPAPYLYFQF</sequence>
<proteinExistence type="inferred from homology"/>
<dbReference type="PANTHER" id="PTHR13285">
    <property type="entry name" value="ACYLTRANSFERASE"/>
    <property type="match status" value="1"/>
</dbReference>
<dbReference type="EMBL" id="VBAK01000116">
    <property type="protein sequence ID" value="TMI89989.1"/>
    <property type="molecule type" value="Genomic_DNA"/>
</dbReference>
<accession>A0A537K2K8</accession>
<name>A0A537K2K8_9BACT</name>
<dbReference type="PIRSF" id="PIRSF016636">
    <property type="entry name" value="AlgI_DltB"/>
    <property type="match status" value="1"/>
</dbReference>
<dbReference type="Proteomes" id="UP000318509">
    <property type="component" value="Unassembled WGS sequence"/>
</dbReference>
<evidence type="ECO:0000256" key="8">
    <source>
        <dbReference type="ARBA" id="ARBA00023315"/>
    </source>
</evidence>
<evidence type="ECO:0000256" key="5">
    <source>
        <dbReference type="ARBA" id="ARBA00022692"/>
    </source>
</evidence>
<feature type="transmembrane region" description="Helical" evidence="10">
    <location>
        <begin position="116"/>
        <end position="139"/>
    </location>
</feature>
<keyword evidence="3 9" id="KW-1003">Cell membrane</keyword>
<evidence type="ECO:0000256" key="3">
    <source>
        <dbReference type="ARBA" id="ARBA00022475"/>
    </source>
</evidence>
<dbReference type="InterPro" id="IPR028362">
    <property type="entry name" value="AlgI"/>
</dbReference>
<comment type="subcellular location">
    <subcellularLocation>
        <location evidence="1">Cell membrane</location>
        <topology evidence="1">Multi-pass membrane protein</topology>
    </subcellularLocation>
</comment>
<organism evidence="11 12">
    <name type="scientific">Candidatus Segetimicrobium genomatis</name>
    <dbReference type="NCBI Taxonomy" id="2569760"/>
    <lineage>
        <taxon>Bacteria</taxon>
        <taxon>Bacillati</taxon>
        <taxon>Candidatus Sysuimicrobiota</taxon>
        <taxon>Candidatus Sysuimicrobiia</taxon>
        <taxon>Candidatus Sysuimicrobiales</taxon>
        <taxon>Candidatus Segetimicrobiaceae</taxon>
        <taxon>Candidatus Segetimicrobium</taxon>
    </lineage>
</organism>
<comment type="caution">
    <text evidence="11">The sequence shown here is derived from an EMBL/GenBank/DDBJ whole genome shotgun (WGS) entry which is preliminary data.</text>
</comment>
<dbReference type="GO" id="GO:0005886">
    <property type="term" value="C:plasma membrane"/>
    <property type="evidence" value="ECO:0007669"/>
    <property type="project" value="UniProtKB-SubCell"/>
</dbReference>
<feature type="transmembrane region" description="Helical" evidence="10">
    <location>
        <begin position="358"/>
        <end position="376"/>
    </location>
</feature>
<keyword evidence="6 10" id="KW-1133">Transmembrane helix</keyword>
<keyword evidence="5 10" id="KW-0812">Transmembrane</keyword>
<evidence type="ECO:0000256" key="7">
    <source>
        <dbReference type="ARBA" id="ARBA00023136"/>
    </source>
</evidence>
<feature type="transmembrane region" description="Helical" evidence="10">
    <location>
        <begin position="77"/>
        <end position="96"/>
    </location>
</feature>
<feature type="transmembrane region" description="Helical" evidence="10">
    <location>
        <begin position="6"/>
        <end position="23"/>
    </location>
</feature>
<keyword evidence="4 9" id="KW-0808">Transferase</keyword>
<evidence type="ECO:0000313" key="11">
    <source>
        <dbReference type="EMBL" id="TMI89989.1"/>
    </source>
</evidence>
<feature type="transmembrane region" description="Helical" evidence="10">
    <location>
        <begin position="433"/>
        <end position="452"/>
    </location>
</feature>
<dbReference type="Pfam" id="PF03062">
    <property type="entry name" value="MBOAT"/>
    <property type="match status" value="1"/>
</dbReference>
<gene>
    <name evidence="11" type="ORF">E6H00_08160</name>
</gene>
<keyword evidence="8 9" id="KW-0012">Acyltransferase</keyword>
<feature type="transmembrane region" description="Helical" evidence="10">
    <location>
        <begin position="315"/>
        <end position="338"/>
    </location>
</feature>
<dbReference type="PIRSF" id="PIRSF500217">
    <property type="entry name" value="AlgI"/>
    <property type="match status" value="1"/>
</dbReference>
<feature type="transmembrane region" description="Helical" evidence="10">
    <location>
        <begin position="397"/>
        <end position="421"/>
    </location>
</feature>
<evidence type="ECO:0000256" key="6">
    <source>
        <dbReference type="ARBA" id="ARBA00022989"/>
    </source>
</evidence>
<keyword evidence="7 9" id="KW-0472">Membrane</keyword>
<dbReference type="AlphaFoldDB" id="A0A537K2K8"/>
<evidence type="ECO:0000313" key="12">
    <source>
        <dbReference type="Proteomes" id="UP000318509"/>
    </source>
</evidence>
<protein>
    <submittedName>
        <fullName evidence="11">MBOAT family protein</fullName>
    </submittedName>
</protein>
<dbReference type="GO" id="GO:0042121">
    <property type="term" value="P:alginic acid biosynthetic process"/>
    <property type="evidence" value="ECO:0007669"/>
    <property type="project" value="InterPro"/>
</dbReference>